<dbReference type="EMBL" id="CAJVCE010000028">
    <property type="protein sequence ID" value="CAG7656166.1"/>
    <property type="molecule type" value="Genomic_DNA"/>
</dbReference>
<evidence type="ECO:0000313" key="3">
    <source>
        <dbReference type="EMBL" id="CAG7656166.1"/>
    </source>
</evidence>
<keyword evidence="3" id="KW-0808">Transferase</keyword>
<gene>
    <name evidence="3" type="primary">fdtB</name>
    <name evidence="3" type="ORF">PAECIP111802_06321</name>
</gene>
<dbReference type="PANTHER" id="PTHR30244:SF36">
    <property type="entry name" value="3-OXO-GLUCOSE-6-PHOSPHATE:GLUTAMATE AMINOTRANSFERASE"/>
    <property type="match status" value="1"/>
</dbReference>
<evidence type="ECO:0000256" key="2">
    <source>
        <dbReference type="RuleBase" id="RU004508"/>
    </source>
</evidence>
<comment type="similarity">
    <text evidence="2">Belongs to the DegT/DnrJ/EryC1 family.</text>
</comment>
<dbReference type="RefSeq" id="WP_218102506.1">
    <property type="nucleotide sequence ID" value="NZ_CAJVCE010000028.1"/>
</dbReference>
<dbReference type="PIRSF" id="PIRSF000390">
    <property type="entry name" value="PLP_StrS"/>
    <property type="match status" value="1"/>
</dbReference>
<dbReference type="EC" id="2.6.1.90" evidence="3"/>
<reference evidence="3 4" key="1">
    <citation type="submission" date="2021-06" db="EMBL/GenBank/DDBJ databases">
        <authorList>
            <person name="Criscuolo A."/>
        </authorList>
    </citation>
    <scope>NUCLEOTIDE SEQUENCE [LARGE SCALE GENOMIC DNA]</scope>
    <source>
        <strain evidence="4">CIP 111802</strain>
    </source>
</reference>
<keyword evidence="3" id="KW-0032">Aminotransferase</keyword>
<dbReference type="InterPro" id="IPR000653">
    <property type="entry name" value="DegT/StrS_aminotransferase"/>
</dbReference>
<protein>
    <submittedName>
        <fullName evidence="3">dTDP-3-amino-3,6-dideoxy-alpha-D-galactopyranose transaminase</fullName>
        <ecNumber evidence="3">2.6.1.90</ecNumber>
    </submittedName>
</protein>
<dbReference type="CDD" id="cd00616">
    <property type="entry name" value="AHBA_syn"/>
    <property type="match status" value="1"/>
</dbReference>
<proteinExistence type="inferred from homology"/>
<comment type="caution">
    <text evidence="3">The sequence shown here is derived from an EMBL/GenBank/DDBJ whole genome shotgun (WGS) entry which is preliminary data.</text>
</comment>
<dbReference type="PANTHER" id="PTHR30244">
    <property type="entry name" value="TRANSAMINASE"/>
    <property type="match status" value="1"/>
</dbReference>
<sequence>MINIPIFDASAEVVSIHEEVLESIKDVLFSGQFILGPNVNKLEQELAAYLGVKYAYGVNSGTDALVIGLRAAGIGSGDKVITTPFTFFATSEAIHQVGAEPIFVDIDPKTFNMDVNKLEEVITPDTKAILPVHLFGQACDMDPLLVLAQKHNLKIIEDVAQGFGGEYKGKKLGSIGDVGCFSFFPTKNLGAYGDGGLITTNDEETARLIRMLRAHGSEKKYHNEMFGYNSRLDELHASILRVKLPKVDDWNQKRRDIAARYHTEFAGINGISLPSEQDGTSHVFHQYTIRVLEGKRDSLKQYLADKGIGSMVYYPVPLHKLPVYQGSNWTFEFAEKAAEEVLSLPMWPLMPEKVQAEVVKAIQEYFV</sequence>
<accession>A0ABM8VS46</accession>
<keyword evidence="1 2" id="KW-0663">Pyridoxal phosphate</keyword>
<organism evidence="3 4">
    <name type="scientific">Paenibacillus allorhizosphaerae</name>
    <dbReference type="NCBI Taxonomy" id="2849866"/>
    <lineage>
        <taxon>Bacteria</taxon>
        <taxon>Bacillati</taxon>
        <taxon>Bacillota</taxon>
        <taxon>Bacilli</taxon>
        <taxon>Bacillales</taxon>
        <taxon>Paenibacillaceae</taxon>
        <taxon>Paenibacillus</taxon>
    </lineage>
</organism>
<keyword evidence="4" id="KW-1185">Reference proteome</keyword>
<evidence type="ECO:0000313" key="4">
    <source>
        <dbReference type="Proteomes" id="UP000730618"/>
    </source>
</evidence>
<name>A0ABM8VS46_9BACL</name>
<dbReference type="GO" id="GO:0008483">
    <property type="term" value="F:transaminase activity"/>
    <property type="evidence" value="ECO:0007669"/>
    <property type="project" value="UniProtKB-KW"/>
</dbReference>
<dbReference type="Proteomes" id="UP000730618">
    <property type="component" value="Unassembled WGS sequence"/>
</dbReference>
<dbReference type="Pfam" id="PF01041">
    <property type="entry name" value="DegT_DnrJ_EryC1"/>
    <property type="match status" value="1"/>
</dbReference>
<evidence type="ECO:0000256" key="1">
    <source>
        <dbReference type="ARBA" id="ARBA00022898"/>
    </source>
</evidence>